<proteinExistence type="predicted"/>
<reference evidence="1 2" key="1">
    <citation type="submission" date="2019-03" db="EMBL/GenBank/DDBJ databases">
        <title>Genomic Encyclopedia of Type Strains, Phase IV (KMG-IV): sequencing the most valuable type-strain genomes for metagenomic binning, comparative biology and taxonomic classification.</title>
        <authorList>
            <person name="Goeker M."/>
        </authorList>
    </citation>
    <scope>NUCLEOTIDE SEQUENCE [LARGE SCALE GENOMIC DNA]</scope>
    <source>
        <strain evidence="1 2">DSM 25903</strain>
    </source>
</reference>
<dbReference type="Proteomes" id="UP000295122">
    <property type="component" value="Unassembled WGS sequence"/>
</dbReference>
<sequence length="97" mass="10679">MTRFPLLPPNTCHGGPLTPQHEPFVGMVGHISRMEGLYPLLSVAQVCVVEAGSQIMAQQRGSAPDRLQMIRWLLFRASALVEREQQLAAASQRQAAE</sequence>
<keyword evidence="2" id="KW-1185">Reference proteome</keyword>
<accession>A0A4R7BWP0</accession>
<protein>
    <submittedName>
        <fullName evidence="1">Uncharacterized protein</fullName>
    </submittedName>
</protein>
<evidence type="ECO:0000313" key="1">
    <source>
        <dbReference type="EMBL" id="TDR90338.1"/>
    </source>
</evidence>
<dbReference type="AlphaFoldDB" id="A0A4R7BWP0"/>
<organism evidence="1 2">
    <name type="scientific">Enterovirga rhinocerotis</name>
    <dbReference type="NCBI Taxonomy" id="1339210"/>
    <lineage>
        <taxon>Bacteria</taxon>
        <taxon>Pseudomonadati</taxon>
        <taxon>Pseudomonadota</taxon>
        <taxon>Alphaproteobacteria</taxon>
        <taxon>Hyphomicrobiales</taxon>
        <taxon>Methylobacteriaceae</taxon>
        <taxon>Enterovirga</taxon>
    </lineage>
</organism>
<evidence type="ECO:0000313" key="2">
    <source>
        <dbReference type="Proteomes" id="UP000295122"/>
    </source>
</evidence>
<gene>
    <name evidence="1" type="ORF">EV668_3189</name>
</gene>
<dbReference type="RefSeq" id="WP_133771650.1">
    <property type="nucleotide sequence ID" value="NZ_SNZR01000013.1"/>
</dbReference>
<name>A0A4R7BWP0_9HYPH</name>
<dbReference type="EMBL" id="SNZR01000013">
    <property type="protein sequence ID" value="TDR90338.1"/>
    <property type="molecule type" value="Genomic_DNA"/>
</dbReference>
<comment type="caution">
    <text evidence="1">The sequence shown here is derived from an EMBL/GenBank/DDBJ whole genome shotgun (WGS) entry which is preliminary data.</text>
</comment>